<evidence type="ECO:0000256" key="2">
    <source>
        <dbReference type="ARBA" id="ARBA00022963"/>
    </source>
</evidence>
<keyword evidence="7" id="KW-1185">Reference proteome</keyword>
<dbReference type="InterPro" id="IPR050301">
    <property type="entry name" value="NTE"/>
</dbReference>
<feature type="short sequence motif" description="GXSXG" evidence="4">
    <location>
        <begin position="47"/>
        <end position="51"/>
    </location>
</feature>
<sequence>MRADPPPTPLCRPPAALVLGGGVALGAYHLGAIERLDAALDIQAVAGASIGAITAALFAGNAPDARLDRLRRFWTRVEEAPPWPDPLGLAAHGPWRHWRNWASAATARLGGVPGLFRPRAEPGAWLGERASLYDQSPLADTLAGLIDADRLRAGAMRCCIATTDIETAELVLFDSAAGDAIAIPHILASCALLPSFAPVRIGDRLLGDGGLSANCPFEPFLAPDRRDPAPPLVVLLDLFAPDATPPTSIEAAAARSTEVQFAAQSRLRLDAIGAARAAAGGAATRVLALSYRAPGEEAGPERQFDFSARSRHDRAAAGRRDAEAALAHLATLPPLAGHGLELHRIAAPGRGAATVPIRQVTAL</sequence>
<feature type="active site" description="Proton acceptor" evidence="4">
    <location>
        <position position="208"/>
    </location>
</feature>
<dbReference type="PROSITE" id="PS51635">
    <property type="entry name" value="PNPLA"/>
    <property type="match status" value="1"/>
</dbReference>
<evidence type="ECO:0000313" key="7">
    <source>
        <dbReference type="Proteomes" id="UP001056937"/>
    </source>
</evidence>
<dbReference type="PANTHER" id="PTHR14226:SF57">
    <property type="entry name" value="BLR7027 PROTEIN"/>
    <property type="match status" value="1"/>
</dbReference>
<dbReference type="Gene3D" id="3.40.1090.10">
    <property type="entry name" value="Cytosolic phospholipase A2 catalytic domain"/>
    <property type="match status" value="2"/>
</dbReference>
<evidence type="ECO:0000313" key="6">
    <source>
        <dbReference type="EMBL" id="USI74420.1"/>
    </source>
</evidence>
<feature type="short sequence motif" description="DGA/G" evidence="4">
    <location>
        <begin position="208"/>
        <end position="210"/>
    </location>
</feature>
<name>A0ABY4XCM3_9SPHN</name>
<feature type="domain" description="PNPLA" evidence="5">
    <location>
        <begin position="17"/>
        <end position="221"/>
    </location>
</feature>
<feature type="active site" description="Nucleophile" evidence="4">
    <location>
        <position position="49"/>
    </location>
</feature>
<evidence type="ECO:0000259" key="5">
    <source>
        <dbReference type="PROSITE" id="PS51635"/>
    </source>
</evidence>
<evidence type="ECO:0000256" key="4">
    <source>
        <dbReference type="PROSITE-ProRule" id="PRU01161"/>
    </source>
</evidence>
<keyword evidence="2 4" id="KW-0442">Lipid degradation</keyword>
<dbReference type="InterPro" id="IPR016035">
    <property type="entry name" value="Acyl_Trfase/lysoPLipase"/>
</dbReference>
<dbReference type="Pfam" id="PF01734">
    <property type="entry name" value="Patatin"/>
    <property type="match status" value="1"/>
</dbReference>
<dbReference type="Proteomes" id="UP001056937">
    <property type="component" value="Chromosome 1"/>
</dbReference>
<organism evidence="6 7">
    <name type="scientific">Sphingomonas morindae</name>
    <dbReference type="NCBI Taxonomy" id="1541170"/>
    <lineage>
        <taxon>Bacteria</taxon>
        <taxon>Pseudomonadati</taxon>
        <taxon>Pseudomonadota</taxon>
        <taxon>Alphaproteobacteria</taxon>
        <taxon>Sphingomonadales</taxon>
        <taxon>Sphingomonadaceae</taxon>
        <taxon>Sphingomonas</taxon>
    </lineage>
</organism>
<accession>A0ABY4XCM3</accession>
<dbReference type="InterPro" id="IPR002641">
    <property type="entry name" value="PNPLA_dom"/>
</dbReference>
<evidence type="ECO:0000256" key="1">
    <source>
        <dbReference type="ARBA" id="ARBA00022801"/>
    </source>
</evidence>
<gene>
    <name evidence="6" type="ORF">LHA26_08205</name>
</gene>
<evidence type="ECO:0000256" key="3">
    <source>
        <dbReference type="ARBA" id="ARBA00023098"/>
    </source>
</evidence>
<protein>
    <submittedName>
        <fullName evidence="6">Patatin-like phospholipase family protein</fullName>
    </submittedName>
</protein>
<dbReference type="PANTHER" id="PTHR14226">
    <property type="entry name" value="NEUROPATHY TARGET ESTERASE/SWISS CHEESE D.MELANOGASTER"/>
    <property type="match status" value="1"/>
</dbReference>
<comment type="caution">
    <text evidence="4">Lacks conserved residue(s) required for the propagation of feature annotation.</text>
</comment>
<reference evidence="6" key="1">
    <citation type="journal article" date="2022" name="Toxins">
        <title>Genomic Analysis of Sphingopyxis sp. USTB-05 for Biodegrading Cyanobacterial Hepatotoxins.</title>
        <authorList>
            <person name="Liu C."/>
            <person name="Xu Q."/>
            <person name="Zhao Z."/>
            <person name="Zhang H."/>
            <person name="Liu X."/>
            <person name="Yin C."/>
            <person name="Liu Y."/>
            <person name="Yan H."/>
        </authorList>
    </citation>
    <scope>NUCLEOTIDE SEQUENCE</scope>
    <source>
        <strain evidence="6">NBD5</strain>
    </source>
</reference>
<keyword evidence="3 4" id="KW-0443">Lipid metabolism</keyword>
<dbReference type="RefSeq" id="WP_252168223.1">
    <property type="nucleotide sequence ID" value="NZ_CP084930.1"/>
</dbReference>
<keyword evidence="1 4" id="KW-0378">Hydrolase</keyword>
<dbReference type="EMBL" id="CP084930">
    <property type="protein sequence ID" value="USI74420.1"/>
    <property type="molecule type" value="Genomic_DNA"/>
</dbReference>
<proteinExistence type="predicted"/>
<dbReference type="SUPFAM" id="SSF52151">
    <property type="entry name" value="FabD/lysophospholipase-like"/>
    <property type="match status" value="1"/>
</dbReference>